<evidence type="ECO:0000256" key="6">
    <source>
        <dbReference type="ARBA" id="ARBA00022884"/>
    </source>
</evidence>
<dbReference type="FunFam" id="2.40.30.10:FF:000065">
    <property type="entry name" value="50S ribosomal protein L3, chloroplastic"/>
    <property type="match status" value="1"/>
</dbReference>
<keyword evidence="6" id="KW-0694">RNA-binding</keyword>
<dbReference type="GeneID" id="87703408"/>
<dbReference type="RefSeq" id="YP_011005313.1">
    <property type="nucleotide sequence ID" value="NC_085296.1"/>
</dbReference>
<reference evidence="13" key="1">
    <citation type="journal article" date="2021" name="Genome Biol. Evol.">
        <title>Genomic rearrangements and sequence evolution across brown algal organelles.</title>
        <authorList>
            <person name="Starko S."/>
            <person name="Bringloe T.T."/>
            <person name="Gomez M.S."/>
            <person name="Darby H."/>
            <person name="Graham S.W."/>
            <person name="Martone P.T."/>
        </authorList>
    </citation>
    <scope>NUCLEOTIDE SEQUENCE</scope>
</reference>
<keyword evidence="13" id="KW-0934">Plastid</keyword>
<dbReference type="InterPro" id="IPR019926">
    <property type="entry name" value="Ribosomal_uL3_CS"/>
</dbReference>
<keyword evidence="5" id="KW-0699">rRNA-binding</keyword>
<dbReference type="GO" id="GO:0003735">
    <property type="term" value="F:structural constituent of ribosome"/>
    <property type="evidence" value="ECO:0007669"/>
    <property type="project" value="InterPro"/>
</dbReference>
<dbReference type="FunFam" id="3.30.160.810:FF:000001">
    <property type="entry name" value="50S ribosomal protein L3"/>
    <property type="match status" value="1"/>
</dbReference>
<dbReference type="NCBIfam" id="TIGR03625">
    <property type="entry name" value="L3_bact"/>
    <property type="match status" value="1"/>
</dbReference>
<dbReference type="PANTHER" id="PTHR11229:SF16">
    <property type="entry name" value="LARGE RIBOSOMAL SUBUNIT PROTEIN UL3C"/>
    <property type="match status" value="1"/>
</dbReference>
<feature type="compositionally biased region" description="Basic residues" evidence="12">
    <location>
        <begin position="119"/>
        <end position="130"/>
    </location>
</feature>
<organism evidence="13">
    <name type="scientific">Chorda asiatica</name>
    <dbReference type="NCBI Taxonomy" id="1281577"/>
    <lineage>
        <taxon>Eukaryota</taxon>
        <taxon>Sar</taxon>
        <taxon>Stramenopiles</taxon>
        <taxon>Ochrophyta</taxon>
        <taxon>PX clade</taxon>
        <taxon>Phaeophyceae</taxon>
        <taxon>Laminariales</taxon>
        <taxon>Chordaceae</taxon>
        <taxon>Chorda</taxon>
    </lineage>
</organism>
<dbReference type="EMBL" id="MZ156037">
    <property type="protein sequence ID" value="QWK43141.1"/>
    <property type="molecule type" value="Genomic_DNA"/>
</dbReference>
<dbReference type="Gene3D" id="3.30.160.810">
    <property type="match status" value="1"/>
</dbReference>
<gene>
    <name evidence="13" type="primary">rpl3</name>
</gene>
<dbReference type="HAMAP" id="MF_01325_B">
    <property type="entry name" value="Ribosomal_uL3_B"/>
    <property type="match status" value="1"/>
</dbReference>
<accession>A0A8F0JYJ1</accession>
<dbReference type="InterPro" id="IPR000597">
    <property type="entry name" value="Ribosomal_uL3"/>
</dbReference>
<proteinExistence type="inferred from homology"/>
<dbReference type="GO" id="GO:0009507">
    <property type="term" value="C:chloroplast"/>
    <property type="evidence" value="ECO:0007669"/>
    <property type="project" value="UniProtKB-SubCell"/>
</dbReference>
<dbReference type="Pfam" id="PF00297">
    <property type="entry name" value="Ribosomal_L3"/>
    <property type="match status" value="1"/>
</dbReference>
<sequence>MTQVFDKNGLALPVTVIRVGSCVITQLKTEEINGYNAVQIGYSKGQKLNLKKAELGHLKKNGLPPLSHLCEYRVTEQEDYSLGQVLNVDHFQIGQFVNITGKSIGKGFSGNHKRHKFKRGPMTHGSKNHKAPGSIGPGTTPGRVFPGKLMAGQLGAKTITVSKLKILGIDLKNNLLILKGSVPGKPGNLIKIIPSN</sequence>
<protein>
    <recommendedName>
        <fullName evidence="9">Large ribosomal subunit protein uL3c</fullName>
    </recommendedName>
    <alternativeName>
        <fullName evidence="10">50S ribosomal protein L3, chloroplastic</fullName>
    </alternativeName>
</protein>
<evidence type="ECO:0000256" key="12">
    <source>
        <dbReference type="SAM" id="MobiDB-lite"/>
    </source>
</evidence>
<evidence type="ECO:0000256" key="2">
    <source>
        <dbReference type="ARBA" id="ARBA00004229"/>
    </source>
</evidence>
<comment type="subcellular location">
    <subcellularLocation>
        <location evidence="2">Plastid</location>
        <location evidence="2">Chloroplast</location>
    </subcellularLocation>
</comment>
<keyword evidence="7 11" id="KW-0689">Ribosomal protein</keyword>
<evidence type="ECO:0000256" key="5">
    <source>
        <dbReference type="ARBA" id="ARBA00022730"/>
    </source>
</evidence>
<evidence type="ECO:0000256" key="9">
    <source>
        <dbReference type="ARBA" id="ARBA00035213"/>
    </source>
</evidence>
<dbReference type="GO" id="GO:0019843">
    <property type="term" value="F:rRNA binding"/>
    <property type="evidence" value="ECO:0007669"/>
    <property type="project" value="UniProtKB-KW"/>
</dbReference>
<evidence type="ECO:0000256" key="7">
    <source>
        <dbReference type="ARBA" id="ARBA00022980"/>
    </source>
</evidence>
<evidence type="ECO:0000256" key="8">
    <source>
        <dbReference type="ARBA" id="ARBA00023274"/>
    </source>
</evidence>
<evidence type="ECO:0000256" key="10">
    <source>
        <dbReference type="ARBA" id="ARBA00035503"/>
    </source>
</evidence>
<dbReference type="SUPFAM" id="SSF50447">
    <property type="entry name" value="Translation proteins"/>
    <property type="match status" value="1"/>
</dbReference>
<dbReference type="InterPro" id="IPR019927">
    <property type="entry name" value="Ribosomal_uL3_bac/org-type"/>
</dbReference>
<evidence type="ECO:0000256" key="11">
    <source>
        <dbReference type="RuleBase" id="RU003905"/>
    </source>
</evidence>
<dbReference type="GO" id="GO:0006412">
    <property type="term" value="P:translation"/>
    <property type="evidence" value="ECO:0007669"/>
    <property type="project" value="InterPro"/>
</dbReference>
<feature type="region of interest" description="Disordered" evidence="12">
    <location>
        <begin position="119"/>
        <end position="139"/>
    </location>
</feature>
<comment type="function">
    <text evidence="1">One of the primary rRNA binding proteins, it binds directly near the 3'-end of the 23S rRNA, where it nucleates assembly of the 50S subunit.</text>
</comment>
<dbReference type="PANTHER" id="PTHR11229">
    <property type="entry name" value="50S RIBOSOMAL PROTEIN L3"/>
    <property type="match status" value="1"/>
</dbReference>
<keyword evidence="8 11" id="KW-0687">Ribonucleoprotein</keyword>
<comment type="subunit">
    <text evidence="4">Part of the 50S ribosomal subunit.</text>
</comment>
<dbReference type="PROSITE" id="PS00474">
    <property type="entry name" value="RIBOSOMAL_L3"/>
    <property type="match status" value="1"/>
</dbReference>
<name>A0A8F0JYJ1_9PHAE</name>
<evidence type="ECO:0000256" key="1">
    <source>
        <dbReference type="ARBA" id="ARBA00002570"/>
    </source>
</evidence>
<evidence type="ECO:0000256" key="3">
    <source>
        <dbReference type="ARBA" id="ARBA00006540"/>
    </source>
</evidence>
<evidence type="ECO:0000256" key="4">
    <source>
        <dbReference type="ARBA" id="ARBA00011838"/>
    </source>
</evidence>
<dbReference type="AlphaFoldDB" id="A0A8F0JYJ1"/>
<dbReference type="GO" id="GO:0022625">
    <property type="term" value="C:cytosolic large ribosomal subunit"/>
    <property type="evidence" value="ECO:0007669"/>
    <property type="project" value="TreeGrafter"/>
</dbReference>
<dbReference type="InterPro" id="IPR009000">
    <property type="entry name" value="Transl_B-barrel_sf"/>
</dbReference>
<comment type="similarity">
    <text evidence="3 11">Belongs to the universal ribosomal protein uL3 family.</text>
</comment>
<evidence type="ECO:0000313" key="13">
    <source>
        <dbReference type="EMBL" id="QWK43141.1"/>
    </source>
</evidence>
<geneLocation type="plastid" evidence="13"/>
<dbReference type="Gene3D" id="2.40.30.10">
    <property type="entry name" value="Translation factors"/>
    <property type="match status" value="1"/>
</dbReference>